<reference evidence="11" key="1">
    <citation type="submission" date="2011-07" db="EMBL/GenBank/DDBJ databases">
        <authorList>
            <consortium name="Caenorhabditis brenneri Sequencing and Analysis Consortium"/>
            <person name="Wilson R.K."/>
        </authorList>
    </citation>
    <scope>NUCLEOTIDE SEQUENCE [LARGE SCALE GENOMIC DNA]</scope>
    <source>
        <strain evidence="11">PB2801</strain>
    </source>
</reference>
<dbReference type="PANTHER" id="PTHR10953:SF3">
    <property type="entry name" value="UBIQUITIN-LIKE MODIFIER-ACTIVATING ENZYME ATG7"/>
    <property type="match status" value="1"/>
</dbReference>
<dbReference type="GO" id="GO:0000045">
    <property type="term" value="P:autophagosome assembly"/>
    <property type="evidence" value="ECO:0007669"/>
    <property type="project" value="TreeGrafter"/>
</dbReference>
<dbReference type="eggNOG" id="KOG2337">
    <property type="taxonomic scope" value="Eukaryota"/>
</dbReference>
<dbReference type="Gene3D" id="3.40.140.100">
    <property type="entry name" value="Ubiquitin-like modifier-activating enzyme ATG7 C-terminal domain"/>
    <property type="match status" value="1"/>
</dbReference>
<evidence type="ECO:0000259" key="9">
    <source>
        <dbReference type="Pfam" id="PF16420"/>
    </source>
</evidence>
<dbReference type="InterPro" id="IPR006285">
    <property type="entry name" value="Atg7"/>
</dbReference>
<feature type="domain" description="Ubiquitin-like modifier-activating enzyme Atg7 N-terminal" evidence="9">
    <location>
        <begin position="3"/>
        <end position="277"/>
    </location>
</feature>
<comment type="subcellular location">
    <subcellularLocation>
        <location evidence="7">Cytoplasm</location>
    </subcellularLocation>
    <subcellularLocation>
        <location evidence="7">Preautophagosomal structure</location>
    </subcellularLocation>
</comment>
<dbReference type="EMBL" id="GL379933">
    <property type="protein sequence ID" value="EGT36257.1"/>
    <property type="molecule type" value="Genomic_DNA"/>
</dbReference>
<keyword evidence="4 7" id="KW-0653">Protein transport</keyword>
<dbReference type="InterPro" id="IPR045886">
    <property type="entry name" value="ThiF/MoeB/HesA"/>
</dbReference>
<sequence>MATFLPFTTRIELPFWKAVNEKKLHEWKLDESPKPILGQLSYSEITGKECSLLMTYKSFNTNEIPKQESISGFMHLYNTAESFKAAMTAESKRKILEDETAKIWDSITSHAWLKNPELLSKFFMITFVDLKKFKYFSITCVPGLYFPSEIQQEINKDDLYGADPKTLFSHMAETSSTLFLFCRKSAAILDVSHLESVNNPDDFAIVVADPSTVSYTAGWPVRNVLAAVAQLHSSWNHCHVISLRSTGSIGIKFMWTNNISSQEKSLNFVPKSAGWDQLYNVDLRKKFDPVLQVDNSVNLNNELMKWRQLPDIRLERYSKLKVWLVFIKWFNFLLQVLILGAGTIGCNVARGLIAWGVSHITFVDNSTVSYSNPVRQSLSEFEDAKNNRGKAETAAKALIRINPNTKAESHMLTVPMPGHTIDKSAEAQLEKDVQKLEQLVMEHDVVYLALDSREARWLPTVLATKHRKIAISVAIGFDTFVVIRHGIGSRSDSLSHEAIAESMPYSHLSCYFCSDVTAPGNSTADRTLDQQCTVTRAGMSPQASAAATELLAAILQYPDPLMCPASVDENTTMLGATPHQIRYFANRYQMILPIVKRFERCVACGDAIAKQYQQHGWKFVLDVMNSPSRLEQVTGLDALQESVNAIDIEFDEDEDTTDE</sequence>
<dbReference type="InterPro" id="IPR035985">
    <property type="entry name" value="Ubiquitin-activating_enz"/>
</dbReference>
<dbReference type="Gene3D" id="3.40.50.720">
    <property type="entry name" value="NAD(P)-binding Rossmann-like Domain"/>
    <property type="match status" value="1"/>
</dbReference>
<keyword evidence="7" id="KW-0963">Cytoplasm</keyword>
<feature type="domain" description="THIF-type NAD/FAD binding fold" evidence="8">
    <location>
        <begin position="335"/>
        <end position="560"/>
    </location>
</feature>
<dbReference type="GO" id="GO:0019779">
    <property type="term" value="F:Atg8 activating enzyme activity"/>
    <property type="evidence" value="ECO:0007669"/>
    <property type="project" value="TreeGrafter"/>
</dbReference>
<evidence type="ECO:0000256" key="4">
    <source>
        <dbReference type="ARBA" id="ARBA00022927"/>
    </source>
</evidence>
<name>G0NRN6_CAEBE</name>
<dbReference type="InterPro" id="IPR042522">
    <property type="entry name" value="Atg7_N_1"/>
</dbReference>
<keyword evidence="5 7" id="KW-0072">Autophagy</keyword>
<organism evidence="11">
    <name type="scientific">Caenorhabditis brenneri</name>
    <name type="common">Nematode worm</name>
    <dbReference type="NCBI Taxonomy" id="135651"/>
    <lineage>
        <taxon>Eukaryota</taxon>
        <taxon>Metazoa</taxon>
        <taxon>Ecdysozoa</taxon>
        <taxon>Nematoda</taxon>
        <taxon>Chromadorea</taxon>
        <taxon>Rhabditida</taxon>
        <taxon>Rhabditina</taxon>
        <taxon>Rhabditomorpha</taxon>
        <taxon>Rhabditoidea</taxon>
        <taxon>Rhabditidae</taxon>
        <taxon>Peloderinae</taxon>
        <taxon>Caenorhabditis</taxon>
    </lineage>
</organism>
<dbReference type="InterPro" id="IPR000594">
    <property type="entry name" value="ThiF_NAD_FAD-bd"/>
</dbReference>
<dbReference type="Pfam" id="PF00899">
    <property type="entry name" value="ThiF"/>
    <property type="match status" value="1"/>
</dbReference>
<dbReference type="GO" id="GO:0032446">
    <property type="term" value="P:protein modification by small protein conjugation"/>
    <property type="evidence" value="ECO:0007669"/>
    <property type="project" value="TreeGrafter"/>
</dbReference>
<keyword evidence="3 7" id="KW-0813">Transport</keyword>
<dbReference type="GO" id="GO:0000407">
    <property type="term" value="C:phagophore assembly site"/>
    <property type="evidence" value="ECO:0007669"/>
    <property type="project" value="UniProtKB-SubCell"/>
</dbReference>
<feature type="active site" description="Glycyl thioester intermediate" evidence="6">
    <location>
        <position position="532"/>
    </location>
</feature>
<evidence type="ECO:0000256" key="5">
    <source>
        <dbReference type="ARBA" id="ARBA00023006"/>
    </source>
</evidence>
<dbReference type="Pfam" id="PF16420">
    <property type="entry name" value="ATG7_N"/>
    <property type="match status" value="1"/>
</dbReference>
<dbReference type="OMA" id="WSFYYWF"/>
<comment type="similarity">
    <text evidence="1 7">Belongs to the ATG7 family.</text>
</comment>
<gene>
    <name evidence="10" type="primary">Cbn-atg-7</name>
    <name evidence="10" type="ORF">CAEBREN_15773</name>
</gene>
<evidence type="ECO:0000256" key="3">
    <source>
        <dbReference type="ARBA" id="ARBA00022448"/>
    </source>
</evidence>
<dbReference type="GO" id="GO:0006995">
    <property type="term" value="P:cellular response to nitrogen starvation"/>
    <property type="evidence" value="ECO:0007669"/>
    <property type="project" value="TreeGrafter"/>
</dbReference>
<evidence type="ECO:0000313" key="10">
    <source>
        <dbReference type="EMBL" id="EGT36257.1"/>
    </source>
</evidence>
<evidence type="ECO:0000313" key="11">
    <source>
        <dbReference type="Proteomes" id="UP000008068"/>
    </source>
</evidence>
<evidence type="ECO:0000256" key="7">
    <source>
        <dbReference type="RuleBase" id="RU366022"/>
    </source>
</evidence>
<dbReference type="FunCoup" id="G0NRN6">
    <property type="interactions" value="2660"/>
</dbReference>
<dbReference type="Gene3D" id="3.40.140.70">
    <property type="entry name" value="Ubiquitin-like modifier-activating enzyme ATG7 N-terminal domain"/>
    <property type="match status" value="1"/>
</dbReference>
<evidence type="ECO:0000259" key="8">
    <source>
        <dbReference type="Pfam" id="PF00899"/>
    </source>
</evidence>
<dbReference type="Proteomes" id="UP000008068">
    <property type="component" value="Unassembled WGS sequence"/>
</dbReference>
<evidence type="ECO:0000256" key="2">
    <source>
        <dbReference type="ARBA" id="ARBA00017647"/>
    </source>
</evidence>
<proteinExistence type="inferred from homology"/>
<evidence type="ECO:0000256" key="6">
    <source>
        <dbReference type="PIRSR" id="PIRSR606285-1"/>
    </source>
</evidence>
<dbReference type="GO" id="GO:0019778">
    <property type="term" value="F:Atg12 activating enzyme activity"/>
    <property type="evidence" value="ECO:0007669"/>
    <property type="project" value="TreeGrafter"/>
</dbReference>
<comment type="function">
    <text evidence="7">E1-like activating enzyme involved in the 2 ubiquitin-like systems required for autophagy.</text>
</comment>
<accession>G0NRN6</accession>
<evidence type="ECO:0000256" key="1">
    <source>
        <dbReference type="ARBA" id="ARBA00010931"/>
    </source>
</evidence>
<keyword evidence="11" id="KW-1185">Reference proteome</keyword>
<dbReference type="STRING" id="135651.G0NRN6"/>
<dbReference type="InterPro" id="IPR032197">
    <property type="entry name" value="Atg7_N"/>
</dbReference>
<dbReference type="InParanoid" id="G0NRN6"/>
<dbReference type="GO" id="GO:0034727">
    <property type="term" value="P:piecemeal microautophagy of the nucleus"/>
    <property type="evidence" value="ECO:0007669"/>
    <property type="project" value="TreeGrafter"/>
</dbReference>
<dbReference type="InterPro" id="IPR042523">
    <property type="entry name" value="Atg7_N_2"/>
</dbReference>
<protein>
    <recommendedName>
        <fullName evidence="2 7">Ubiquitin-like modifier-activating enzyme ATG7</fullName>
    </recommendedName>
    <alternativeName>
        <fullName evidence="7">Autophagy-related protein 7</fullName>
    </alternativeName>
</protein>
<dbReference type="PANTHER" id="PTHR10953">
    <property type="entry name" value="UBIQUITIN-ACTIVATING ENZYME E1"/>
    <property type="match status" value="1"/>
</dbReference>
<keyword evidence="7" id="KW-0833">Ubl conjugation pathway</keyword>
<dbReference type="NCBIfam" id="TIGR01381">
    <property type="entry name" value="E1_like_apg7"/>
    <property type="match status" value="1"/>
</dbReference>
<dbReference type="OrthoDB" id="338614at2759"/>
<dbReference type="GO" id="GO:0015031">
    <property type="term" value="P:protein transport"/>
    <property type="evidence" value="ECO:0007669"/>
    <property type="project" value="UniProtKB-UniRule"/>
</dbReference>
<dbReference type="AlphaFoldDB" id="G0NRN6"/>
<dbReference type="GO" id="GO:0000422">
    <property type="term" value="P:autophagy of mitochondrion"/>
    <property type="evidence" value="ECO:0007669"/>
    <property type="project" value="TreeGrafter"/>
</dbReference>
<dbReference type="SUPFAM" id="SSF69572">
    <property type="entry name" value="Activating enzymes of the ubiquitin-like proteins"/>
    <property type="match status" value="1"/>
</dbReference>
<dbReference type="HOGENOM" id="CLU_012998_1_0_1"/>
<comment type="subunit">
    <text evidence="7">Homodimer.</text>
</comment>